<dbReference type="Proteomes" id="UP000324222">
    <property type="component" value="Unassembled WGS sequence"/>
</dbReference>
<dbReference type="AlphaFoldDB" id="A0A5B7GP27"/>
<accession>A0A5B7GP27</accession>
<gene>
    <name evidence="3" type="ORF">E2C01_052322</name>
</gene>
<evidence type="ECO:0008006" key="5">
    <source>
        <dbReference type="Google" id="ProtNLM"/>
    </source>
</evidence>
<keyword evidence="2" id="KW-0732">Signal</keyword>
<sequence>MKAPRLHAMSFFLLITKAGRCSGLLALRSAFLILHVLCPSLPSCLSQSPFDPLALAPCVMPPRRCAPPVAHSPTGYESRTRPQLQVDT</sequence>
<evidence type="ECO:0000313" key="4">
    <source>
        <dbReference type="Proteomes" id="UP000324222"/>
    </source>
</evidence>
<protein>
    <recommendedName>
        <fullName evidence="5">Secreted protein</fullName>
    </recommendedName>
</protein>
<name>A0A5B7GP27_PORTR</name>
<feature type="signal peptide" evidence="2">
    <location>
        <begin position="1"/>
        <end position="46"/>
    </location>
</feature>
<reference evidence="3 4" key="1">
    <citation type="submission" date="2019-05" db="EMBL/GenBank/DDBJ databases">
        <title>Another draft genome of Portunus trituberculatus and its Hox gene families provides insights of decapod evolution.</title>
        <authorList>
            <person name="Jeong J.-H."/>
            <person name="Song I."/>
            <person name="Kim S."/>
            <person name="Choi T."/>
            <person name="Kim D."/>
            <person name="Ryu S."/>
            <person name="Kim W."/>
        </authorList>
    </citation>
    <scope>NUCLEOTIDE SEQUENCE [LARGE SCALE GENOMIC DNA]</scope>
    <source>
        <tissue evidence="3">Muscle</tissue>
    </source>
</reference>
<proteinExistence type="predicted"/>
<feature type="region of interest" description="Disordered" evidence="1">
    <location>
        <begin position="67"/>
        <end position="88"/>
    </location>
</feature>
<evidence type="ECO:0000256" key="1">
    <source>
        <dbReference type="SAM" id="MobiDB-lite"/>
    </source>
</evidence>
<evidence type="ECO:0000256" key="2">
    <source>
        <dbReference type="SAM" id="SignalP"/>
    </source>
</evidence>
<feature type="chain" id="PRO_5023042388" description="Secreted protein" evidence="2">
    <location>
        <begin position="47"/>
        <end position="88"/>
    </location>
</feature>
<organism evidence="3 4">
    <name type="scientific">Portunus trituberculatus</name>
    <name type="common">Swimming crab</name>
    <name type="synonym">Neptunus trituberculatus</name>
    <dbReference type="NCBI Taxonomy" id="210409"/>
    <lineage>
        <taxon>Eukaryota</taxon>
        <taxon>Metazoa</taxon>
        <taxon>Ecdysozoa</taxon>
        <taxon>Arthropoda</taxon>
        <taxon>Crustacea</taxon>
        <taxon>Multicrustacea</taxon>
        <taxon>Malacostraca</taxon>
        <taxon>Eumalacostraca</taxon>
        <taxon>Eucarida</taxon>
        <taxon>Decapoda</taxon>
        <taxon>Pleocyemata</taxon>
        <taxon>Brachyura</taxon>
        <taxon>Eubrachyura</taxon>
        <taxon>Portunoidea</taxon>
        <taxon>Portunidae</taxon>
        <taxon>Portuninae</taxon>
        <taxon>Portunus</taxon>
    </lineage>
</organism>
<dbReference type="EMBL" id="VSRR010015568">
    <property type="protein sequence ID" value="MPC58324.1"/>
    <property type="molecule type" value="Genomic_DNA"/>
</dbReference>
<keyword evidence="4" id="KW-1185">Reference proteome</keyword>
<feature type="compositionally biased region" description="Polar residues" evidence="1">
    <location>
        <begin position="75"/>
        <end position="88"/>
    </location>
</feature>
<evidence type="ECO:0000313" key="3">
    <source>
        <dbReference type="EMBL" id="MPC58324.1"/>
    </source>
</evidence>
<comment type="caution">
    <text evidence="3">The sequence shown here is derived from an EMBL/GenBank/DDBJ whole genome shotgun (WGS) entry which is preliminary data.</text>
</comment>